<accession>A0A6P6WYK5</accession>
<dbReference type="InterPro" id="IPR005162">
    <property type="entry name" value="Retrotrans_gag_dom"/>
</dbReference>
<evidence type="ECO:0000313" key="4">
    <source>
        <dbReference type="Proteomes" id="UP001652660"/>
    </source>
</evidence>
<keyword evidence="4" id="KW-1185">Reference proteome</keyword>
<name>A0A6P6WYK5_COFAR</name>
<dbReference type="OrthoDB" id="1305902at2759"/>
<proteinExistence type="predicted"/>
<feature type="region of interest" description="Disordered" evidence="2">
    <location>
        <begin position="415"/>
        <end position="477"/>
    </location>
</feature>
<dbReference type="Proteomes" id="UP001652660">
    <property type="component" value="Chromosome 5e"/>
</dbReference>
<keyword evidence="1" id="KW-0175">Coiled coil</keyword>
<dbReference type="PANTHER" id="PTHR33067">
    <property type="entry name" value="RNA-DIRECTED DNA POLYMERASE-RELATED"/>
    <property type="match status" value="1"/>
</dbReference>
<dbReference type="CDD" id="cd00303">
    <property type="entry name" value="retropepsin_like"/>
    <property type="match status" value="1"/>
</dbReference>
<feature type="compositionally biased region" description="Basic and acidic residues" evidence="2">
    <location>
        <begin position="429"/>
        <end position="442"/>
    </location>
</feature>
<evidence type="ECO:0000313" key="5">
    <source>
        <dbReference type="RefSeq" id="XP_027120514.1"/>
    </source>
</evidence>
<dbReference type="GeneID" id="113737484"/>
<evidence type="ECO:0000256" key="2">
    <source>
        <dbReference type="SAM" id="MobiDB-lite"/>
    </source>
</evidence>
<reference evidence="4" key="1">
    <citation type="journal article" date="2025" name="Foods">
        <title>Unveiling the Microbial Signatures of Arabica Coffee Cherries: Insights into Ripeness Specific Diversity, Functional Traits, and Implications for Quality and Safety.</title>
        <authorList>
            <consortium name="RefSeq"/>
            <person name="Tenea G.N."/>
            <person name="Cifuentes V."/>
            <person name="Reyes P."/>
            <person name="Cevallos-Vallejos M."/>
        </authorList>
    </citation>
    <scope>NUCLEOTIDE SEQUENCE [LARGE SCALE GENOMIC DNA]</scope>
</reference>
<organism evidence="4 5">
    <name type="scientific">Coffea arabica</name>
    <name type="common">Arabian coffee</name>
    <dbReference type="NCBI Taxonomy" id="13443"/>
    <lineage>
        <taxon>Eukaryota</taxon>
        <taxon>Viridiplantae</taxon>
        <taxon>Streptophyta</taxon>
        <taxon>Embryophyta</taxon>
        <taxon>Tracheophyta</taxon>
        <taxon>Spermatophyta</taxon>
        <taxon>Magnoliopsida</taxon>
        <taxon>eudicotyledons</taxon>
        <taxon>Gunneridae</taxon>
        <taxon>Pentapetalae</taxon>
        <taxon>asterids</taxon>
        <taxon>lamiids</taxon>
        <taxon>Gentianales</taxon>
        <taxon>Rubiaceae</taxon>
        <taxon>Ixoroideae</taxon>
        <taxon>Gardenieae complex</taxon>
        <taxon>Bertiereae - Coffeeae clade</taxon>
        <taxon>Coffeeae</taxon>
        <taxon>Coffea</taxon>
    </lineage>
</organism>
<protein>
    <submittedName>
        <fullName evidence="5">Uncharacterized protein LOC113737484</fullName>
    </submittedName>
    <submittedName>
        <fullName evidence="6">Uncharacterized protein LOC113737485</fullName>
    </submittedName>
</protein>
<evidence type="ECO:0000313" key="6">
    <source>
        <dbReference type="RefSeq" id="XP_027120515.1"/>
    </source>
</evidence>
<feature type="coiled-coil region" evidence="1">
    <location>
        <begin position="360"/>
        <end position="394"/>
    </location>
</feature>
<dbReference type="SUPFAM" id="SSF50630">
    <property type="entry name" value="Acid proteases"/>
    <property type="match status" value="1"/>
</dbReference>
<evidence type="ECO:0000259" key="3">
    <source>
        <dbReference type="Pfam" id="PF03732"/>
    </source>
</evidence>
<dbReference type="AlphaFoldDB" id="A0A6P6WYK5"/>
<gene>
    <name evidence="5" type="primary">LOC113737484</name>
    <name evidence="6" type="synonym">LOC113737485</name>
</gene>
<dbReference type="Pfam" id="PF03732">
    <property type="entry name" value="Retrotrans_gag"/>
    <property type="match status" value="1"/>
</dbReference>
<dbReference type="Gene3D" id="2.40.70.10">
    <property type="entry name" value="Acid Proteases"/>
    <property type="match status" value="1"/>
</dbReference>
<feature type="domain" description="Retrotransposon gag" evidence="3">
    <location>
        <begin position="82"/>
        <end position="173"/>
    </location>
</feature>
<sequence length="733" mass="82395">MANTQTLRELAAPNLTQQPLCITFPRLSENAAFELKPGLIHLLPVFHGLPGEESHKHMQEFDVVCSSMKPSGVTDEQIKLRAFPFSLKDSAKDWLYCLPAGIITTWPEMQKKFFEKYFPASRAASLRKEICGIKQFQGESLYEYWERFTRLRTRCPHHQISDQLLIQYFYEGLLMNDRNIIDAASGGALVNKTTQEAWDLIERMAENCQQFGTRADVPTRKVNEVSSSSIQQQLSELTSFVRQIAVGNAQQAKVCGICTNIGHTADACPQLQEEGIEQANMAGNMPMPRRQYDPYSNSYNPGWRDHPNLSYGGNKQQNFIPNRQQGFQQQYQTRNQPSSASGMSLEDMVKTIASNTMKFQQDTEASNQEMKARMQNLENQMSQLASIVNRLDSQGKGKLPSQPEVNPKNVSAMTLRSGKEVEGPAPVAPKDKNEDRIEKELGQEGTPGTDKEVIRNPVVPVKPNPPPFPSRLERPKKQDKEKEILEMFRKVEINIPLLDAIKQVPRYAKFLKDLCINRKKLRGDERIIVGENVSAVLQRKLPPKCGDPGMFTIPCKIGNTSIRNAMLDLGASINVMPKAIYASLNLGPLKETGIIIQLADRTNAYPDGVIEDMLVQVNNLVFPADFYILDMGDERSPNPSPILLGRPFLSTARTKIDVSEGTLTMEFDGEIVHFSIFEAMKYPCHSNAIFAVSVIDPLVQEVFEINGRDELEVAITKHLDLEAAYEMELDISL</sequence>
<dbReference type="RefSeq" id="XP_027120515.1">
    <property type="nucleotide sequence ID" value="XM_027264714.1"/>
</dbReference>
<dbReference type="InterPro" id="IPR021109">
    <property type="entry name" value="Peptidase_aspartic_dom_sf"/>
</dbReference>
<dbReference type="PANTHER" id="PTHR33067:SF15">
    <property type="entry name" value="RNA-DIRECTED DNA POLYMERASE"/>
    <property type="match status" value="1"/>
</dbReference>
<evidence type="ECO:0000256" key="1">
    <source>
        <dbReference type="SAM" id="Coils"/>
    </source>
</evidence>
<dbReference type="RefSeq" id="XP_027120514.1">
    <property type="nucleotide sequence ID" value="XM_027264713.1"/>
</dbReference>
<feature type="compositionally biased region" description="Pro residues" evidence="2">
    <location>
        <begin position="460"/>
        <end position="469"/>
    </location>
</feature>
<reference evidence="5 6" key="2">
    <citation type="submission" date="2025-04" db="UniProtKB">
        <authorList>
            <consortium name="RefSeq"/>
        </authorList>
    </citation>
    <scope>IDENTIFICATION</scope>
    <source>
        <tissue evidence="5 6">Leaves</tissue>
    </source>
</reference>